<comment type="function">
    <text evidence="8">Plays an important role in the de novo pathway of purine nucleotide biosynthesis. Catalyzes the first committed step in the biosynthesis of AMP from IMP.</text>
</comment>
<dbReference type="InterPro" id="IPR001114">
    <property type="entry name" value="Adenylosuccinate_synthetase"/>
</dbReference>
<evidence type="ECO:0000256" key="8">
    <source>
        <dbReference type="HAMAP-Rule" id="MF_00011"/>
    </source>
</evidence>
<feature type="binding site" description="in other chain" evidence="8">
    <location>
        <position position="307"/>
    </location>
    <ligand>
        <name>IMP</name>
        <dbReference type="ChEBI" id="CHEBI:58053"/>
        <note>ligand shared between dimeric partners</note>
    </ligand>
</feature>
<dbReference type="EC" id="6.3.4.4" evidence="8 10"/>
<dbReference type="InterPro" id="IPR042111">
    <property type="entry name" value="Adenylosuccinate_synth_dom3"/>
</dbReference>
<feature type="binding site" description="in other chain" evidence="8">
    <location>
        <begin position="42"/>
        <end position="45"/>
    </location>
    <ligand>
        <name>IMP</name>
        <dbReference type="ChEBI" id="CHEBI:58053"/>
        <note>ligand shared between dimeric partners</note>
    </ligand>
</feature>
<dbReference type="PROSITE" id="PS01266">
    <property type="entry name" value="ADENYLOSUCCIN_SYN_1"/>
    <property type="match status" value="1"/>
</dbReference>
<dbReference type="SUPFAM" id="SSF52540">
    <property type="entry name" value="P-loop containing nucleoside triphosphate hydrolases"/>
    <property type="match status" value="1"/>
</dbReference>
<dbReference type="InterPro" id="IPR042110">
    <property type="entry name" value="Adenylosuccinate_synth_dom2"/>
</dbReference>
<dbReference type="NCBIfam" id="NF002223">
    <property type="entry name" value="PRK01117.1"/>
    <property type="match status" value="1"/>
</dbReference>
<feature type="binding site" description="in other chain" evidence="8">
    <location>
        <begin position="17"/>
        <end position="20"/>
    </location>
    <ligand>
        <name>IMP</name>
        <dbReference type="ChEBI" id="CHEBI:58053"/>
        <note>ligand shared between dimeric partners</note>
    </ligand>
</feature>
<dbReference type="GO" id="GO:0005525">
    <property type="term" value="F:GTP binding"/>
    <property type="evidence" value="ECO:0007669"/>
    <property type="project" value="UniProtKB-UniRule"/>
</dbReference>
<dbReference type="SMART" id="SM00788">
    <property type="entry name" value="Adenylsucc_synt"/>
    <property type="match status" value="1"/>
</dbReference>
<dbReference type="Gene3D" id="1.10.300.10">
    <property type="entry name" value="Adenylosuccinate Synthetase, subunit A, domain 2"/>
    <property type="match status" value="1"/>
</dbReference>
<dbReference type="GO" id="GO:0046040">
    <property type="term" value="P:IMP metabolic process"/>
    <property type="evidence" value="ECO:0007669"/>
    <property type="project" value="TreeGrafter"/>
</dbReference>
<dbReference type="UniPathway" id="UPA00075">
    <property type="reaction ID" value="UER00335"/>
</dbReference>
<sequence>MSRSFQLSALVGLQFGDEGKGKIVDLLSSSYDYVVRYQGGDNAGHTIYYKGEKCVLRSIPSGIFNTSAIIAPGVTVNPILLLEEIATLESLLRQSLKGKLFIALQANVIFDFHVEWDKLCEKLRGDSKIGSTLRGIGPAYSDKSARLGLKLVDLLNKESMKERLEMNLKLKNPVFERYGFESFDSGKLSEKYFEIANQLKDYFIDYYSFISKELSKNKSFLLEGSQGMLLDIDLGTYPFVTSSNIASSMYHGAYLPINSLGKIIGTCKIYTSRVGAGPLPTEFTEAEKHIEELIREKGREYGSNTARPRRLGWLDLNALKYSITLAGVTELSLSLVDVLSKDNLSSFKVCVGYKDKKNEPIGFSEIIGGNCSLAEVTPIYKEFSCWEEDYSKITKYSDFSKEFRSFVEFLESELGIKVSIISFGKNKDDHIYRN</sequence>
<evidence type="ECO:0000256" key="5">
    <source>
        <dbReference type="ARBA" id="ARBA00022755"/>
    </source>
</evidence>
<dbReference type="InterPro" id="IPR027417">
    <property type="entry name" value="P-loop_NTPase"/>
</dbReference>
<keyword evidence="3 8" id="KW-0479">Metal-binding</keyword>
<dbReference type="RefSeq" id="WP_112665257.1">
    <property type="nucleotide sequence ID" value="NZ_QKVO01000003.1"/>
</dbReference>
<dbReference type="InterPro" id="IPR033128">
    <property type="entry name" value="Adenylosuccin_syn_Lys_AS"/>
</dbReference>
<dbReference type="Proteomes" id="UP000249762">
    <property type="component" value="Unassembled WGS sequence"/>
</dbReference>
<dbReference type="PANTHER" id="PTHR11846">
    <property type="entry name" value="ADENYLOSUCCINATE SYNTHETASE"/>
    <property type="match status" value="1"/>
</dbReference>
<evidence type="ECO:0000256" key="2">
    <source>
        <dbReference type="ARBA" id="ARBA00022598"/>
    </source>
</evidence>
<dbReference type="CDD" id="cd03108">
    <property type="entry name" value="AdSS"/>
    <property type="match status" value="1"/>
</dbReference>
<accession>A0A328PJW6</accession>
<evidence type="ECO:0000256" key="4">
    <source>
        <dbReference type="ARBA" id="ARBA00022741"/>
    </source>
</evidence>
<keyword evidence="4 8" id="KW-0547">Nucleotide-binding</keyword>
<gene>
    <name evidence="8" type="primary">purA</name>
    <name evidence="11" type="ORF">DNK47_01370</name>
</gene>
<feature type="binding site" evidence="8">
    <location>
        <position position="309"/>
    </location>
    <ligand>
        <name>GTP</name>
        <dbReference type="ChEBI" id="CHEBI:37565"/>
    </ligand>
</feature>
<dbReference type="EMBL" id="QKVO01000003">
    <property type="protein sequence ID" value="RAO95122.1"/>
    <property type="molecule type" value="Genomic_DNA"/>
</dbReference>
<feature type="binding site" evidence="8">
    <location>
        <begin position="16"/>
        <end position="22"/>
    </location>
    <ligand>
        <name>GTP</name>
        <dbReference type="ChEBI" id="CHEBI:37565"/>
    </ligand>
</feature>
<comment type="cofactor">
    <cofactor evidence="8">
        <name>Mg(2+)</name>
        <dbReference type="ChEBI" id="CHEBI:18420"/>
    </cofactor>
    <text evidence="8">Binds 1 Mg(2+) ion per subunit.</text>
</comment>
<dbReference type="Gene3D" id="3.90.170.10">
    <property type="entry name" value="Adenylosuccinate Synthetase, subunit A, domain 3"/>
    <property type="match status" value="1"/>
</dbReference>
<feature type="binding site" description="in other chain" evidence="8">
    <location>
        <position position="132"/>
    </location>
    <ligand>
        <name>IMP</name>
        <dbReference type="ChEBI" id="CHEBI:58053"/>
        <note>ligand shared between dimeric partners</note>
    </ligand>
</feature>
<dbReference type="GO" id="GO:0044208">
    <property type="term" value="P:'de novo' AMP biosynthetic process"/>
    <property type="evidence" value="ECO:0007669"/>
    <property type="project" value="UniProtKB-UniRule"/>
</dbReference>
<dbReference type="PANTHER" id="PTHR11846:SF0">
    <property type="entry name" value="ADENYLOSUCCINATE SYNTHETASE"/>
    <property type="match status" value="1"/>
</dbReference>
<feature type="binding site" evidence="8">
    <location>
        <begin position="303"/>
        <end position="309"/>
    </location>
    <ligand>
        <name>substrate</name>
    </ligand>
</feature>
<feature type="active site" description="Proton donor" evidence="8">
    <location>
        <position position="45"/>
    </location>
</feature>
<dbReference type="GO" id="GO:0000287">
    <property type="term" value="F:magnesium ion binding"/>
    <property type="evidence" value="ECO:0007669"/>
    <property type="project" value="UniProtKB-UniRule"/>
</dbReference>
<evidence type="ECO:0000313" key="11">
    <source>
        <dbReference type="EMBL" id="RAO95122.1"/>
    </source>
</evidence>
<dbReference type="GO" id="GO:0004019">
    <property type="term" value="F:adenylosuccinate synthase activity"/>
    <property type="evidence" value="ECO:0007669"/>
    <property type="project" value="UniProtKB-UniRule"/>
</dbReference>
<dbReference type="OrthoDB" id="9807553at2"/>
<evidence type="ECO:0000256" key="6">
    <source>
        <dbReference type="ARBA" id="ARBA00022842"/>
    </source>
</evidence>
<feature type="binding site" evidence="8">
    <location>
        <position position="44"/>
    </location>
    <ligand>
        <name>Mg(2+)</name>
        <dbReference type="ChEBI" id="CHEBI:18420"/>
    </ligand>
</feature>
<feature type="binding site" evidence="8">
    <location>
        <position position="17"/>
    </location>
    <ligand>
        <name>Mg(2+)</name>
        <dbReference type="ChEBI" id="CHEBI:18420"/>
    </ligand>
</feature>
<dbReference type="FunFam" id="1.10.300.10:FF:000001">
    <property type="entry name" value="Adenylosuccinate synthetase"/>
    <property type="match status" value="1"/>
</dbReference>
<organism evidence="11 12">
    <name type="scientific">Mycoplasma wenyonii</name>
    <dbReference type="NCBI Taxonomy" id="65123"/>
    <lineage>
        <taxon>Bacteria</taxon>
        <taxon>Bacillati</taxon>
        <taxon>Mycoplasmatota</taxon>
        <taxon>Mollicutes</taxon>
        <taxon>Mycoplasmataceae</taxon>
        <taxon>Mycoplasma</taxon>
    </lineage>
</organism>
<dbReference type="Pfam" id="PF00709">
    <property type="entry name" value="Adenylsucc_synt"/>
    <property type="match status" value="1"/>
</dbReference>
<comment type="pathway">
    <text evidence="8 10">Purine metabolism; AMP biosynthesis via de novo pathway; AMP from IMP: step 1/2.</text>
</comment>
<dbReference type="Gene3D" id="3.40.440.10">
    <property type="entry name" value="Adenylosuccinate Synthetase, subunit A, domain 1"/>
    <property type="match status" value="1"/>
</dbReference>
<comment type="similarity">
    <text evidence="8 10">Belongs to the adenylosuccinate synthetase family.</text>
</comment>
<dbReference type="GO" id="GO:0005737">
    <property type="term" value="C:cytoplasm"/>
    <property type="evidence" value="ECO:0007669"/>
    <property type="project" value="UniProtKB-SubCell"/>
</dbReference>
<feature type="active site" description="Proton acceptor" evidence="8">
    <location>
        <position position="17"/>
    </location>
</feature>
<dbReference type="HAMAP" id="MF_00011">
    <property type="entry name" value="Adenylosucc_synth"/>
    <property type="match status" value="1"/>
</dbReference>
<feature type="binding site" evidence="8">
    <location>
        <begin position="335"/>
        <end position="337"/>
    </location>
    <ligand>
        <name>GTP</name>
        <dbReference type="ChEBI" id="CHEBI:37565"/>
    </ligand>
</feature>
<proteinExistence type="inferred from homology"/>
<protein>
    <recommendedName>
        <fullName evidence="8 10">Adenylosuccinate synthetase</fullName>
        <shortName evidence="8">AMPSase</shortName>
        <shortName evidence="8">AdSS</shortName>
        <ecNumber evidence="8 10">6.3.4.4</ecNumber>
    </recommendedName>
    <alternativeName>
        <fullName evidence="8">IMP--aspartate ligase</fullName>
    </alternativeName>
</protein>
<feature type="binding site" evidence="8">
    <location>
        <position position="146"/>
    </location>
    <ligand>
        <name>IMP</name>
        <dbReference type="ChEBI" id="CHEBI:58053"/>
        <note>ligand shared between dimeric partners</note>
    </ligand>
</feature>
<comment type="caution">
    <text evidence="11">The sequence shown here is derived from an EMBL/GenBank/DDBJ whole genome shotgun (WGS) entry which is preliminary data.</text>
</comment>
<name>A0A328PJW6_9MOLU</name>
<dbReference type="PROSITE" id="PS00513">
    <property type="entry name" value="ADENYLOSUCCIN_SYN_2"/>
    <property type="match status" value="1"/>
</dbReference>
<comment type="catalytic activity">
    <reaction evidence="8 10">
        <text>IMP + L-aspartate + GTP = N(6)-(1,2-dicarboxyethyl)-AMP + GDP + phosphate + 2 H(+)</text>
        <dbReference type="Rhea" id="RHEA:15753"/>
        <dbReference type="ChEBI" id="CHEBI:15378"/>
        <dbReference type="ChEBI" id="CHEBI:29991"/>
        <dbReference type="ChEBI" id="CHEBI:37565"/>
        <dbReference type="ChEBI" id="CHEBI:43474"/>
        <dbReference type="ChEBI" id="CHEBI:57567"/>
        <dbReference type="ChEBI" id="CHEBI:58053"/>
        <dbReference type="ChEBI" id="CHEBI:58189"/>
        <dbReference type="EC" id="6.3.4.4"/>
    </reaction>
</comment>
<evidence type="ECO:0000256" key="1">
    <source>
        <dbReference type="ARBA" id="ARBA00011738"/>
    </source>
</evidence>
<feature type="binding site" evidence="8">
    <location>
        <begin position="44"/>
        <end position="46"/>
    </location>
    <ligand>
        <name>GTP</name>
        <dbReference type="ChEBI" id="CHEBI:37565"/>
    </ligand>
</feature>
<keyword evidence="7 8" id="KW-0342">GTP-binding</keyword>
<feature type="active site" evidence="9">
    <location>
        <position position="143"/>
    </location>
</feature>
<dbReference type="AlphaFoldDB" id="A0A328PJW6"/>
<keyword evidence="5 8" id="KW-0658">Purine biosynthesis</keyword>
<reference evidence="12" key="1">
    <citation type="submission" date="2018-06" db="EMBL/GenBank/DDBJ databases">
        <authorList>
            <person name="Martinez Ocampo F."/>
            <person name="Quiroz Castaneda R.E."/>
            <person name="Rojas Lopez X."/>
        </authorList>
    </citation>
    <scope>NUCLEOTIDE SEQUENCE [LARGE SCALE GENOMIC DNA]</scope>
    <source>
        <strain evidence="12">INIFAP02</strain>
    </source>
</reference>
<evidence type="ECO:0000256" key="10">
    <source>
        <dbReference type="RuleBase" id="RU000520"/>
    </source>
</evidence>
<evidence type="ECO:0000256" key="7">
    <source>
        <dbReference type="ARBA" id="ARBA00023134"/>
    </source>
</evidence>
<dbReference type="InterPro" id="IPR018220">
    <property type="entry name" value="Adenylosuccin_syn_GTP-bd"/>
</dbReference>
<feature type="binding site" description="in other chain" evidence="8">
    <location>
        <position position="241"/>
    </location>
    <ligand>
        <name>IMP</name>
        <dbReference type="ChEBI" id="CHEBI:58053"/>
        <note>ligand shared between dimeric partners</note>
    </ligand>
</feature>
<evidence type="ECO:0000313" key="12">
    <source>
        <dbReference type="Proteomes" id="UP000249762"/>
    </source>
</evidence>
<keyword evidence="6 8" id="KW-0460">Magnesium</keyword>
<keyword evidence="12" id="KW-1185">Reference proteome</keyword>
<keyword evidence="8" id="KW-0963">Cytoplasm</keyword>
<dbReference type="InterPro" id="IPR042109">
    <property type="entry name" value="Adenylosuccinate_synth_dom1"/>
</dbReference>
<evidence type="ECO:0000256" key="3">
    <source>
        <dbReference type="ARBA" id="ARBA00022723"/>
    </source>
</evidence>
<evidence type="ECO:0000256" key="9">
    <source>
        <dbReference type="PROSITE-ProRule" id="PRU10134"/>
    </source>
</evidence>
<comment type="subcellular location">
    <subcellularLocation>
        <location evidence="8">Cytoplasm</location>
    </subcellularLocation>
</comment>
<keyword evidence="2 8" id="KW-0436">Ligase</keyword>
<comment type="subunit">
    <text evidence="1 8">Homodimer.</text>
</comment>
<feature type="binding site" description="in other chain" evidence="8">
    <location>
        <position position="226"/>
    </location>
    <ligand>
        <name>IMP</name>
        <dbReference type="ChEBI" id="CHEBI:58053"/>
        <note>ligand shared between dimeric partners</note>
    </ligand>
</feature>
<feature type="binding site" evidence="8">
    <location>
        <begin position="422"/>
        <end position="424"/>
    </location>
    <ligand>
        <name>GTP</name>
        <dbReference type="ChEBI" id="CHEBI:37565"/>
    </ligand>
</feature>